<dbReference type="InterPro" id="IPR037018">
    <property type="entry name" value="GH65_N"/>
</dbReference>
<dbReference type="InterPro" id="IPR012341">
    <property type="entry name" value="6hp_glycosidase-like_sf"/>
</dbReference>
<dbReference type="PANTHER" id="PTHR37469">
    <property type="entry name" value="CELLOBIONIC ACID PHOSPHORYLASE-RELATED"/>
    <property type="match status" value="1"/>
</dbReference>
<keyword evidence="1" id="KW-0328">Glycosyltransferase</keyword>
<dbReference type="InterPro" id="IPR008928">
    <property type="entry name" value="6-hairpin_glycosidase_sf"/>
</dbReference>
<dbReference type="SUPFAM" id="SSF74650">
    <property type="entry name" value="Galactose mutarotase-like"/>
    <property type="match status" value="1"/>
</dbReference>
<dbReference type="Proteomes" id="UP000070299">
    <property type="component" value="Unassembled WGS sequence"/>
</dbReference>
<dbReference type="Gene3D" id="2.60.420.10">
    <property type="entry name" value="Maltose phosphorylase, domain 3"/>
    <property type="match status" value="1"/>
</dbReference>
<dbReference type="STRING" id="1799789.AX660_01705"/>
<dbReference type="OrthoDB" id="9769991at2"/>
<evidence type="ECO:0000256" key="2">
    <source>
        <dbReference type="ARBA" id="ARBA00022679"/>
    </source>
</evidence>
<dbReference type="EMBL" id="LSNE01000015">
    <property type="protein sequence ID" value="KXI27199.1"/>
    <property type="molecule type" value="Genomic_DNA"/>
</dbReference>
<evidence type="ECO:0000313" key="6">
    <source>
        <dbReference type="Proteomes" id="UP000070299"/>
    </source>
</evidence>
<dbReference type="RefSeq" id="WP_068381725.1">
    <property type="nucleotide sequence ID" value="NZ_LSNE01000015.1"/>
</dbReference>
<accession>A0A148KLQ8</accession>
<feature type="domain" description="Glycosyl hydrolase 94 supersandwich" evidence="3">
    <location>
        <begin position="74"/>
        <end position="289"/>
    </location>
</feature>
<dbReference type="Gene3D" id="2.70.98.40">
    <property type="entry name" value="Glycoside hydrolase, family 65, N-terminal domain"/>
    <property type="match status" value="1"/>
</dbReference>
<protein>
    <submittedName>
        <fullName evidence="5">NdvB protein</fullName>
    </submittedName>
</protein>
<dbReference type="Pfam" id="PF17167">
    <property type="entry name" value="Glyco_hydro_94"/>
    <property type="match status" value="1"/>
</dbReference>
<evidence type="ECO:0000313" key="5">
    <source>
        <dbReference type="EMBL" id="KXI27199.1"/>
    </source>
</evidence>
<dbReference type="InterPro" id="IPR010383">
    <property type="entry name" value="Glyco_hydrolase_94_b-supersand"/>
</dbReference>
<reference evidence="6" key="1">
    <citation type="submission" date="2016-02" db="EMBL/GenBank/DDBJ databases">
        <authorList>
            <person name="Schultz-Johansen M."/>
            <person name="Glaring M.A."/>
            <person name="Bech P.K."/>
            <person name="Stougaard P."/>
        </authorList>
    </citation>
    <scope>NUCLEOTIDE SEQUENCE [LARGE SCALE GENOMIC DNA]</scope>
    <source>
        <strain evidence="6">S66</strain>
    </source>
</reference>
<feature type="domain" description="Glycosyl hydrolase 94 catalytic" evidence="4">
    <location>
        <begin position="315"/>
        <end position="713"/>
    </location>
</feature>
<dbReference type="InterPro" id="IPR011013">
    <property type="entry name" value="Gal_mutarotase_sf_dom"/>
</dbReference>
<dbReference type="GO" id="GO:0016757">
    <property type="term" value="F:glycosyltransferase activity"/>
    <property type="evidence" value="ECO:0007669"/>
    <property type="project" value="UniProtKB-KW"/>
</dbReference>
<evidence type="ECO:0000259" key="3">
    <source>
        <dbReference type="Pfam" id="PF06165"/>
    </source>
</evidence>
<evidence type="ECO:0000259" key="4">
    <source>
        <dbReference type="Pfam" id="PF17167"/>
    </source>
</evidence>
<gene>
    <name evidence="5" type="ORF">AX660_01705</name>
</gene>
<dbReference type="Gene3D" id="1.50.10.10">
    <property type="match status" value="1"/>
</dbReference>
<dbReference type="InterPro" id="IPR052047">
    <property type="entry name" value="GH94_Enzymes"/>
</dbReference>
<dbReference type="InterPro" id="IPR033432">
    <property type="entry name" value="GH94_catalytic"/>
</dbReference>
<name>A0A148KLQ8_9ALTE</name>
<proteinExistence type="predicted"/>
<evidence type="ECO:0000256" key="1">
    <source>
        <dbReference type="ARBA" id="ARBA00022676"/>
    </source>
</evidence>
<keyword evidence="2" id="KW-0808">Transferase</keyword>
<dbReference type="PANTHER" id="PTHR37469:SF2">
    <property type="entry name" value="CELLOBIONIC ACID PHOSPHORYLASE"/>
    <property type="match status" value="1"/>
</dbReference>
<dbReference type="SUPFAM" id="SSF48208">
    <property type="entry name" value="Six-hairpin glycosidases"/>
    <property type="match status" value="1"/>
</dbReference>
<sequence length="792" mass="89858">MILDCQSQGAKYVLKSPTSLPNAGGFLWNQQMLIQANCRGYAIAQFMQPDAGKYVSGPALEAKTFMQPEQPYYANHPGRFFYIKDNATGELFSAPYEPVRAPLARFEFINEAHQISWLVECQQLRVTLCLRLPTETAIECWQFSVENLSDNARDISVYPYFPIGYRSWMNQSGQYNSELNAVVCRSIEPYQKVADYFKNQSLHELTFLACERSADSWETRQHEFEGEGGLHNPSAIQNTTLANGQANYCTPTAVMQFKLKLNQGQSEKLHFIFGPAKNSEQISKYKKQFLNNAEQTFAQLGEQYQAYLAQGEGVLQVSTPEPEFDAYVNHWMARQLYYHGDVNRLTTDPQTRNYLQDNMGMSYIKPTTTRDAFVRALSQQKSTGEMPDGILLTAGAELKYINQVPHTDHCVWLPICLQAYLDETGDYALLDSLLPFSDSEQLLSVSEHISLAMHWLDKSRDERGLSYINQGDWCDPMNMVGYQGKGVSVWLSLASAYALKLWTQILQEHLGTTKPEMVFFNQQAELMNQAVNQHCWADSWFARGITDAGRVFATQADKEGKIFLNPQSWAWLSGAADARQTGLMLTAIEQQLHTPYGVMMLAPGYTAMVEDIGRVTQKFPGTAENGSVYNHASAFYIYSLYHIGQADLAFEQLLKMLPKQQDMLQRGQLPLFIPNYYRGAYYQFPDEAGKSSQLFNTGTVAWYYRILLEQLFGVRGSKKGLIIKPQLPSHWNTATIQRRFRGALFTIEYQRMVGITEQQVFVDNSPVEAQCISDFSAGNHYQVTVNLPIGLQ</sequence>
<organism evidence="5 6">
    <name type="scientific">Paraglaciecola hydrolytica</name>
    <dbReference type="NCBI Taxonomy" id="1799789"/>
    <lineage>
        <taxon>Bacteria</taxon>
        <taxon>Pseudomonadati</taxon>
        <taxon>Pseudomonadota</taxon>
        <taxon>Gammaproteobacteria</taxon>
        <taxon>Alteromonadales</taxon>
        <taxon>Alteromonadaceae</taxon>
        <taxon>Paraglaciecola</taxon>
    </lineage>
</organism>
<keyword evidence="6" id="KW-1185">Reference proteome</keyword>
<dbReference type="AlphaFoldDB" id="A0A148KLQ8"/>
<dbReference type="GO" id="GO:0030246">
    <property type="term" value="F:carbohydrate binding"/>
    <property type="evidence" value="ECO:0007669"/>
    <property type="project" value="InterPro"/>
</dbReference>
<dbReference type="Pfam" id="PF06165">
    <property type="entry name" value="GH94_b-supersand"/>
    <property type="match status" value="1"/>
</dbReference>
<comment type="caution">
    <text evidence="5">The sequence shown here is derived from an EMBL/GenBank/DDBJ whole genome shotgun (WGS) entry which is preliminary data.</text>
</comment>
<dbReference type="GO" id="GO:0005975">
    <property type="term" value="P:carbohydrate metabolic process"/>
    <property type="evidence" value="ECO:0007669"/>
    <property type="project" value="InterPro"/>
</dbReference>